<dbReference type="Pfam" id="PF01551">
    <property type="entry name" value="Peptidase_M23"/>
    <property type="match status" value="1"/>
</dbReference>
<dbReference type="InterPro" id="IPR050570">
    <property type="entry name" value="Cell_wall_metabolism_enzyme"/>
</dbReference>
<dbReference type="InterPro" id="IPR011055">
    <property type="entry name" value="Dup_hybrid_motif"/>
</dbReference>
<dbReference type="Proteomes" id="UP000031278">
    <property type="component" value="Unassembled WGS sequence"/>
</dbReference>
<feature type="domain" description="M23ase beta-sheet core" evidence="3">
    <location>
        <begin position="285"/>
        <end position="378"/>
    </location>
</feature>
<dbReference type="InterPro" id="IPR016047">
    <property type="entry name" value="M23ase_b-sheet_dom"/>
</dbReference>
<feature type="coiled-coil region" evidence="1">
    <location>
        <begin position="38"/>
        <end position="121"/>
    </location>
</feature>
<evidence type="ECO:0000259" key="3">
    <source>
        <dbReference type="Pfam" id="PF01551"/>
    </source>
</evidence>
<dbReference type="PANTHER" id="PTHR21666:SF270">
    <property type="entry name" value="MUREIN HYDROLASE ACTIVATOR ENVC"/>
    <property type="match status" value="1"/>
</dbReference>
<evidence type="ECO:0000313" key="4">
    <source>
        <dbReference type="EMBL" id="KHT65309.1"/>
    </source>
</evidence>
<accession>A0A0B9G9P7</accession>
<dbReference type="GO" id="GO:0004222">
    <property type="term" value="F:metalloendopeptidase activity"/>
    <property type="evidence" value="ECO:0007669"/>
    <property type="project" value="TreeGrafter"/>
</dbReference>
<proteinExistence type="predicted"/>
<reference evidence="4 5" key="1">
    <citation type="submission" date="2014-12" db="EMBL/GenBank/DDBJ databases">
        <title>Genome sequencing of Photobacterium gaetbulicola AD005a.</title>
        <authorList>
            <person name="Adrian T.G.S."/>
            <person name="Chan K.G."/>
        </authorList>
    </citation>
    <scope>NUCLEOTIDE SEQUENCE [LARGE SCALE GENOMIC DNA]</scope>
    <source>
        <strain evidence="4 5">AD005a</strain>
    </source>
</reference>
<gene>
    <name evidence="4" type="ORF">RJ45_02045</name>
</gene>
<keyword evidence="1" id="KW-0175">Coiled coil</keyword>
<evidence type="ECO:0000313" key="5">
    <source>
        <dbReference type="Proteomes" id="UP000031278"/>
    </source>
</evidence>
<protein>
    <submittedName>
        <fullName evidence="4">Peptidase M23</fullName>
    </submittedName>
</protein>
<sequence>MREVIKHLHHSLRASAFCTGAFLCLLFGSGALADEGQLKGVKQEISRQQNQVAANRKKVDQIQASLRQQEIGIAETAKAIHQAEQRSGELDTSIRSLKQQLEQLRQQQLGQQELLKELLNAHYKQGKQSQLALLLSGEDSSLLDRFTIYAERLSQARSRALDELAATTTELQLKQHQLGEQQKEQQALLAKLNEQKRQLESERNQRQRTVKSLRSQLNTDNQYLAELKENEQRLVKEIEKARAAAEAARRVPMDGLAKQKGKLPWPVKGQVLHSYGTSQQGELHWKGMVIAQSAGSPVKAIYPGKVVFADWLRGYGLVLAVDHGKGDMSFYGYNQTLLKKVGDTVQANENIALIGDSGGQAQSSLYFEIRRKGSPTNPRAWLTR</sequence>
<evidence type="ECO:0000256" key="1">
    <source>
        <dbReference type="SAM" id="Coils"/>
    </source>
</evidence>
<dbReference type="RefSeq" id="WP_039457291.1">
    <property type="nucleotide sequence ID" value="NZ_JWLZ01000015.1"/>
</dbReference>
<feature type="coiled-coil region" evidence="1">
    <location>
        <begin position="178"/>
        <end position="251"/>
    </location>
</feature>
<dbReference type="Gene3D" id="2.70.70.10">
    <property type="entry name" value="Glucose Permease (Domain IIA)"/>
    <property type="match status" value="1"/>
</dbReference>
<dbReference type="PANTHER" id="PTHR21666">
    <property type="entry name" value="PEPTIDASE-RELATED"/>
    <property type="match status" value="1"/>
</dbReference>
<feature type="signal peptide" evidence="2">
    <location>
        <begin position="1"/>
        <end position="33"/>
    </location>
</feature>
<organism evidence="4 5">
    <name type="scientific">Photobacterium gaetbulicola</name>
    <dbReference type="NCBI Taxonomy" id="1295392"/>
    <lineage>
        <taxon>Bacteria</taxon>
        <taxon>Pseudomonadati</taxon>
        <taxon>Pseudomonadota</taxon>
        <taxon>Gammaproteobacteria</taxon>
        <taxon>Vibrionales</taxon>
        <taxon>Vibrionaceae</taxon>
        <taxon>Photobacterium</taxon>
    </lineage>
</organism>
<dbReference type="Gene3D" id="6.10.250.3150">
    <property type="match status" value="1"/>
</dbReference>
<dbReference type="FunFam" id="2.70.70.10:FF:000003">
    <property type="entry name" value="Murein hydrolase activator EnvC"/>
    <property type="match status" value="1"/>
</dbReference>
<evidence type="ECO:0000256" key="2">
    <source>
        <dbReference type="SAM" id="SignalP"/>
    </source>
</evidence>
<feature type="chain" id="PRO_5002146418" evidence="2">
    <location>
        <begin position="34"/>
        <end position="384"/>
    </location>
</feature>
<name>A0A0B9G9P7_9GAMM</name>
<dbReference type="SUPFAM" id="SSF51261">
    <property type="entry name" value="Duplicated hybrid motif"/>
    <property type="match status" value="1"/>
</dbReference>
<keyword evidence="2" id="KW-0732">Signal</keyword>
<dbReference type="AlphaFoldDB" id="A0A0B9G9P7"/>
<dbReference type="CDD" id="cd12797">
    <property type="entry name" value="M23_peptidase"/>
    <property type="match status" value="1"/>
</dbReference>
<dbReference type="EMBL" id="JWLZ01000015">
    <property type="protein sequence ID" value="KHT65309.1"/>
    <property type="molecule type" value="Genomic_DNA"/>
</dbReference>
<comment type="caution">
    <text evidence="4">The sequence shown here is derived from an EMBL/GenBank/DDBJ whole genome shotgun (WGS) entry which is preliminary data.</text>
</comment>